<dbReference type="InterPro" id="IPR050952">
    <property type="entry name" value="TRIM-NHL_E3_ligases"/>
</dbReference>
<keyword evidence="1" id="KW-0479">Metal-binding</keyword>
<feature type="repeat" description="NHL" evidence="6">
    <location>
        <begin position="499"/>
        <end position="527"/>
    </location>
</feature>
<feature type="repeat" description="NHL" evidence="6">
    <location>
        <begin position="581"/>
        <end position="621"/>
    </location>
</feature>
<sequence length="665" mass="73681">MHWLHCVCSIIRYKPSRQAGSGISPESKYSAWRVQSPVPPPFFNGTDKLMLKRTDVNADFQKAHLVMASDESYTSGDHSIVSDTLECKVCMEKYGKNREPKVLPCGHTYCHICLDQCCRGTMIHCPKCRREHPVPFGGVEKLPKNFVIQDLLDHRNTKRQVSKLRTKESQESSPHQRKEAAKGSLSKETQQLLSTLRVSVKDVDQSGTLLGDTINKIQSERAVLSDTYKTTKSSIKKVLGDIVKAANHRKDELLNELEESFKECKALLTAQEEEYKEEKASHEEYCKGLRKSLKDFEKAEEAHVGELEMCIQEAQAKARSFHHGKEVASDRLVFSDDHCGDILSNIKTWGNLKKEHCPIKVPHPSCQASGSNPSVSDTAGESLSQYAMKDKSVRTYGNQPGTQLNSPSCVTELPNGDVAVGSAMSYTISIFSSPQDKRSISLGIPPGEKFNDGVTGMCMSPTGRLYVSNPDMNTVHVLALDGKSHYQLQAHTTRDEEFSPRGMACTASGELYVCDWANHTVRVFDQSVEIRRFGARGKEPGQFNRPSDIALMPDGDVAVADFNNHRIQVCDGKTGNFLWLFGTEGCGIGQLKGPTGVAVDSEGYIAVSERLNNRVQLFNKKGKPFKILGGQGEGSDQLKTPMGVTISRDNQILVCDSRNDRVLVF</sequence>
<dbReference type="OMA" id="SPRGMAC"/>
<evidence type="ECO:0000256" key="7">
    <source>
        <dbReference type="SAM" id="Coils"/>
    </source>
</evidence>
<evidence type="ECO:0000313" key="11">
    <source>
        <dbReference type="Proteomes" id="UP000887568"/>
    </source>
</evidence>
<dbReference type="GO" id="GO:0043161">
    <property type="term" value="P:proteasome-mediated ubiquitin-dependent protein catabolic process"/>
    <property type="evidence" value="ECO:0007669"/>
    <property type="project" value="TreeGrafter"/>
</dbReference>
<dbReference type="SUPFAM" id="SSF101898">
    <property type="entry name" value="NHL repeat"/>
    <property type="match status" value="1"/>
</dbReference>
<evidence type="ECO:0000256" key="6">
    <source>
        <dbReference type="PROSITE-ProRule" id="PRU00504"/>
    </source>
</evidence>
<evidence type="ECO:0000313" key="10">
    <source>
        <dbReference type="EnsemblMetazoa" id="XP_038044927.1"/>
    </source>
</evidence>
<dbReference type="InterPro" id="IPR001841">
    <property type="entry name" value="Znf_RING"/>
</dbReference>
<feature type="coiled-coil region" evidence="7">
    <location>
        <begin position="243"/>
        <end position="274"/>
    </location>
</feature>
<feature type="repeat" description="NHL" evidence="6">
    <location>
        <begin position="637"/>
        <end position="665"/>
    </location>
</feature>
<evidence type="ECO:0000256" key="2">
    <source>
        <dbReference type="ARBA" id="ARBA00022737"/>
    </source>
</evidence>
<dbReference type="PROSITE" id="PS00518">
    <property type="entry name" value="ZF_RING_1"/>
    <property type="match status" value="1"/>
</dbReference>
<dbReference type="PROSITE" id="PS50089">
    <property type="entry name" value="ZF_RING_2"/>
    <property type="match status" value="1"/>
</dbReference>
<dbReference type="SUPFAM" id="SSF57850">
    <property type="entry name" value="RING/U-box"/>
    <property type="match status" value="1"/>
</dbReference>
<evidence type="ECO:0000259" key="9">
    <source>
        <dbReference type="PROSITE" id="PS50089"/>
    </source>
</evidence>
<keyword evidence="7" id="KW-0175">Coiled coil</keyword>
<accession>A0A913YZU5</accession>
<dbReference type="AlphaFoldDB" id="A0A913YZU5"/>
<reference evidence="10" key="1">
    <citation type="submission" date="2022-11" db="UniProtKB">
        <authorList>
            <consortium name="EnsemblMetazoa"/>
        </authorList>
    </citation>
    <scope>IDENTIFICATION</scope>
</reference>
<evidence type="ECO:0000256" key="4">
    <source>
        <dbReference type="ARBA" id="ARBA00022833"/>
    </source>
</evidence>
<protein>
    <recommendedName>
        <fullName evidence="9">RING-type domain-containing protein</fullName>
    </recommendedName>
</protein>
<feature type="compositionally biased region" description="Basic and acidic residues" evidence="8">
    <location>
        <begin position="165"/>
        <end position="181"/>
    </location>
</feature>
<dbReference type="PANTHER" id="PTHR24104">
    <property type="entry name" value="E3 UBIQUITIN-PROTEIN LIGASE NHLRC1-RELATED"/>
    <property type="match status" value="1"/>
</dbReference>
<dbReference type="Gene3D" id="2.120.10.30">
    <property type="entry name" value="TolB, C-terminal domain"/>
    <property type="match status" value="2"/>
</dbReference>
<proteinExistence type="predicted"/>
<dbReference type="SMART" id="SM00184">
    <property type="entry name" value="RING"/>
    <property type="match status" value="1"/>
</dbReference>
<dbReference type="GO" id="GO:0061630">
    <property type="term" value="F:ubiquitin protein ligase activity"/>
    <property type="evidence" value="ECO:0007669"/>
    <property type="project" value="TreeGrafter"/>
</dbReference>
<dbReference type="InterPro" id="IPR001258">
    <property type="entry name" value="NHL_repeat"/>
</dbReference>
<dbReference type="GO" id="GO:0008270">
    <property type="term" value="F:zinc ion binding"/>
    <property type="evidence" value="ECO:0007669"/>
    <property type="project" value="UniProtKB-KW"/>
</dbReference>
<dbReference type="Pfam" id="PF13639">
    <property type="entry name" value="zf-RING_2"/>
    <property type="match status" value="1"/>
</dbReference>
<feature type="repeat" description="NHL" evidence="6">
    <location>
        <begin position="530"/>
        <end position="573"/>
    </location>
</feature>
<name>A0A913YZU5_PATMI</name>
<evidence type="ECO:0000256" key="1">
    <source>
        <dbReference type="ARBA" id="ARBA00022723"/>
    </source>
</evidence>
<dbReference type="InterPro" id="IPR017907">
    <property type="entry name" value="Znf_RING_CS"/>
</dbReference>
<feature type="domain" description="RING-type" evidence="9">
    <location>
        <begin position="87"/>
        <end position="129"/>
    </location>
</feature>
<keyword evidence="11" id="KW-1185">Reference proteome</keyword>
<evidence type="ECO:0000256" key="5">
    <source>
        <dbReference type="PROSITE-ProRule" id="PRU00175"/>
    </source>
</evidence>
<organism evidence="10 11">
    <name type="scientific">Patiria miniata</name>
    <name type="common">Bat star</name>
    <name type="synonym">Asterina miniata</name>
    <dbReference type="NCBI Taxonomy" id="46514"/>
    <lineage>
        <taxon>Eukaryota</taxon>
        <taxon>Metazoa</taxon>
        <taxon>Echinodermata</taxon>
        <taxon>Eleutherozoa</taxon>
        <taxon>Asterozoa</taxon>
        <taxon>Asteroidea</taxon>
        <taxon>Valvatacea</taxon>
        <taxon>Valvatida</taxon>
        <taxon>Asterinidae</taxon>
        <taxon>Patiria</taxon>
    </lineage>
</organism>
<dbReference type="OrthoDB" id="342730at2759"/>
<dbReference type="Pfam" id="PF01436">
    <property type="entry name" value="NHL"/>
    <property type="match status" value="2"/>
</dbReference>
<dbReference type="GeneID" id="119719537"/>
<keyword evidence="2" id="KW-0677">Repeat</keyword>
<keyword evidence="3 5" id="KW-0863">Zinc-finger</keyword>
<dbReference type="CDD" id="cd16449">
    <property type="entry name" value="RING-HC"/>
    <property type="match status" value="1"/>
</dbReference>
<dbReference type="PROSITE" id="PS51125">
    <property type="entry name" value="NHL"/>
    <property type="match status" value="4"/>
</dbReference>
<dbReference type="EnsemblMetazoa" id="XM_038188999.1">
    <property type="protein sequence ID" value="XP_038044927.1"/>
    <property type="gene ID" value="LOC119719537"/>
</dbReference>
<dbReference type="InterPro" id="IPR013083">
    <property type="entry name" value="Znf_RING/FYVE/PHD"/>
</dbReference>
<keyword evidence="4" id="KW-0862">Zinc</keyword>
<dbReference type="Proteomes" id="UP000887568">
    <property type="component" value="Unplaced"/>
</dbReference>
<dbReference type="PANTHER" id="PTHR24104:SF25">
    <property type="entry name" value="PROTEIN LIN-41"/>
    <property type="match status" value="1"/>
</dbReference>
<feature type="region of interest" description="Disordered" evidence="8">
    <location>
        <begin position="158"/>
        <end position="188"/>
    </location>
</feature>
<dbReference type="RefSeq" id="XP_038044927.1">
    <property type="nucleotide sequence ID" value="XM_038188999.1"/>
</dbReference>
<dbReference type="CDD" id="cd05819">
    <property type="entry name" value="NHL"/>
    <property type="match status" value="1"/>
</dbReference>
<dbReference type="GO" id="GO:0000209">
    <property type="term" value="P:protein polyubiquitination"/>
    <property type="evidence" value="ECO:0007669"/>
    <property type="project" value="TreeGrafter"/>
</dbReference>
<dbReference type="Gene3D" id="3.30.40.10">
    <property type="entry name" value="Zinc/RING finger domain, C3HC4 (zinc finger)"/>
    <property type="match status" value="1"/>
</dbReference>
<evidence type="ECO:0000256" key="3">
    <source>
        <dbReference type="ARBA" id="ARBA00022771"/>
    </source>
</evidence>
<dbReference type="InterPro" id="IPR011042">
    <property type="entry name" value="6-blade_b-propeller_TolB-like"/>
</dbReference>
<evidence type="ECO:0000256" key="8">
    <source>
        <dbReference type="SAM" id="MobiDB-lite"/>
    </source>
</evidence>